<proteinExistence type="predicted"/>
<evidence type="ECO:0000313" key="1">
    <source>
        <dbReference type="EMBL" id="KIM26215.1"/>
    </source>
</evidence>
<keyword evidence="2" id="KW-1185">Reference proteome</keyword>
<protein>
    <submittedName>
        <fullName evidence="1">Uncharacterized protein</fullName>
    </submittedName>
</protein>
<gene>
    <name evidence="1" type="ORF">M408DRAFT_25629</name>
</gene>
<sequence length="394" mass="44994">MKNNITGSSVYRFPPELWLQILQLVAFHPTADEFASSIGTSSPFSWKGDNLTTYIGQEEVSELIKQRSTLAKVCRTWHPIANALLWSHLRLSIGISRHSLEHVLKTIHSKPYLASIVKRLSICSQTGSYHGWEGHEASNEVELRRLLDHLTCLRVITYPSIYQLTGHLPGLHVASIYYGKHTGVRKSKPHFLRPSHVYHQLRMLALDLNNMEIPHGLASFPLLETIHLTLTHHYHAIYNLTRWSMPRLRFVSLKSTNSSICESFLLAVKPTLEYLKIDLGMHERSLIRPREVFPRLHSLFIPVGHGYLNTQYALGTIRHLIVAPQLHCVGFYDIYDDVASYEIDNYMATAFESYPTVDTFHLQGSTPDGSLVSEKTTDDWRKRGVQIHGRPDNS</sequence>
<dbReference type="EMBL" id="KN824308">
    <property type="protein sequence ID" value="KIM26215.1"/>
    <property type="molecule type" value="Genomic_DNA"/>
</dbReference>
<reference evidence="1 2" key="1">
    <citation type="submission" date="2014-04" db="EMBL/GenBank/DDBJ databases">
        <authorList>
            <consortium name="DOE Joint Genome Institute"/>
            <person name="Kuo A."/>
            <person name="Zuccaro A."/>
            <person name="Kohler A."/>
            <person name="Nagy L.G."/>
            <person name="Floudas D."/>
            <person name="Copeland A."/>
            <person name="Barry K.W."/>
            <person name="Cichocki N."/>
            <person name="Veneault-Fourrey C."/>
            <person name="LaButti K."/>
            <person name="Lindquist E.A."/>
            <person name="Lipzen A."/>
            <person name="Lundell T."/>
            <person name="Morin E."/>
            <person name="Murat C."/>
            <person name="Sun H."/>
            <person name="Tunlid A."/>
            <person name="Henrissat B."/>
            <person name="Grigoriev I.V."/>
            <person name="Hibbett D.S."/>
            <person name="Martin F."/>
            <person name="Nordberg H.P."/>
            <person name="Cantor M.N."/>
            <person name="Hua S.X."/>
        </authorList>
    </citation>
    <scope>NUCLEOTIDE SEQUENCE [LARGE SCALE GENOMIC DNA]</scope>
    <source>
        <strain evidence="1 2">MAFF 305830</strain>
    </source>
</reference>
<evidence type="ECO:0000313" key="2">
    <source>
        <dbReference type="Proteomes" id="UP000054097"/>
    </source>
</evidence>
<name>A0A0C3ANR3_SERVB</name>
<dbReference type="Proteomes" id="UP000054097">
    <property type="component" value="Unassembled WGS sequence"/>
</dbReference>
<accession>A0A0C3ANR3</accession>
<reference evidence="2" key="2">
    <citation type="submission" date="2015-01" db="EMBL/GenBank/DDBJ databases">
        <title>Evolutionary Origins and Diversification of the Mycorrhizal Mutualists.</title>
        <authorList>
            <consortium name="DOE Joint Genome Institute"/>
            <consortium name="Mycorrhizal Genomics Consortium"/>
            <person name="Kohler A."/>
            <person name="Kuo A."/>
            <person name="Nagy L.G."/>
            <person name="Floudas D."/>
            <person name="Copeland A."/>
            <person name="Barry K.W."/>
            <person name="Cichocki N."/>
            <person name="Veneault-Fourrey C."/>
            <person name="LaButti K."/>
            <person name="Lindquist E.A."/>
            <person name="Lipzen A."/>
            <person name="Lundell T."/>
            <person name="Morin E."/>
            <person name="Murat C."/>
            <person name="Riley R."/>
            <person name="Ohm R."/>
            <person name="Sun H."/>
            <person name="Tunlid A."/>
            <person name="Henrissat B."/>
            <person name="Grigoriev I.V."/>
            <person name="Hibbett D.S."/>
            <person name="Martin F."/>
        </authorList>
    </citation>
    <scope>NUCLEOTIDE SEQUENCE [LARGE SCALE GENOMIC DNA]</scope>
    <source>
        <strain evidence="2">MAFF 305830</strain>
    </source>
</reference>
<dbReference type="AlphaFoldDB" id="A0A0C3ANR3"/>
<organism evidence="1 2">
    <name type="scientific">Serendipita vermifera MAFF 305830</name>
    <dbReference type="NCBI Taxonomy" id="933852"/>
    <lineage>
        <taxon>Eukaryota</taxon>
        <taxon>Fungi</taxon>
        <taxon>Dikarya</taxon>
        <taxon>Basidiomycota</taxon>
        <taxon>Agaricomycotina</taxon>
        <taxon>Agaricomycetes</taxon>
        <taxon>Sebacinales</taxon>
        <taxon>Serendipitaceae</taxon>
        <taxon>Serendipita</taxon>
    </lineage>
</organism>
<dbReference type="HOGENOM" id="CLU_659164_0_0_1"/>